<evidence type="ECO:0000256" key="2">
    <source>
        <dbReference type="ARBA" id="ARBA00022692"/>
    </source>
</evidence>
<dbReference type="PANTHER" id="PTHR13771:SF9">
    <property type="entry name" value="INTERCELLULAR ADHESION MOLECULE 5"/>
    <property type="match status" value="1"/>
</dbReference>
<name>A0AAV1PN83_SCOSC</name>
<evidence type="ECO:0000259" key="13">
    <source>
        <dbReference type="PROSITE" id="PS50835"/>
    </source>
</evidence>
<feature type="signal peptide" evidence="12">
    <location>
        <begin position="1"/>
        <end position="21"/>
    </location>
</feature>
<dbReference type="InterPro" id="IPR003987">
    <property type="entry name" value="ICAM_VCAM_N"/>
</dbReference>
<evidence type="ECO:0000256" key="6">
    <source>
        <dbReference type="ARBA" id="ARBA00022989"/>
    </source>
</evidence>
<dbReference type="GO" id="GO:0005178">
    <property type="term" value="F:integrin binding"/>
    <property type="evidence" value="ECO:0007669"/>
    <property type="project" value="InterPro"/>
</dbReference>
<keyword evidence="10" id="KW-0393">Immunoglobulin domain</keyword>
<feature type="chain" id="PRO_5043516704" evidence="12">
    <location>
        <begin position="22"/>
        <end position="371"/>
    </location>
</feature>
<dbReference type="GO" id="GO:0098609">
    <property type="term" value="P:cell-cell adhesion"/>
    <property type="evidence" value="ECO:0007669"/>
    <property type="project" value="InterPro"/>
</dbReference>
<dbReference type="Gene3D" id="2.60.40.10">
    <property type="entry name" value="Immunoglobulins"/>
    <property type="match status" value="3"/>
</dbReference>
<dbReference type="PROSITE" id="PS50835">
    <property type="entry name" value="IG_LIKE"/>
    <property type="match status" value="2"/>
</dbReference>
<evidence type="ECO:0000256" key="12">
    <source>
        <dbReference type="SAM" id="SignalP"/>
    </source>
</evidence>
<dbReference type="Pfam" id="PF13927">
    <property type="entry name" value="Ig_3"/>
    <property type="match status" value="1"/>
</dbReference>
<evidence type="ECO:0000256" key="5">
    <source>
        <dbReference type="ARBA" id="ARBA00022889"/>
    </source>
</evidence>
<keyword evidence="5" id="KW-0130">Cell adhesion</keyword>
<feature type="region of interest" description="Disordered" evidence="11">
    <location>
        <begin position="34"/>
        <end position="81"/>
    </location>
</feature>
<dbReference type="PANTHER" id="PTHR13771">
    <property type="entry name" value="INTERCELLULAR ADHESION MOLECULE"/>
    <property type="match status" value="1"/>
</dbReference>
<evidence type="ECO:0000256" key="9">
    <source>
        <dbReference type="ARBA" id="ARBA00023180"/>
    </source>
</evidence>
<keyword evidence="4" id="KW-0677">Repeat</keyword>
<dbReference type="PRINTS" id="PR01472">
    <property type="entry name" value="ICAMVCAM1"/>
</dbReference>
<evidence type="ECO:0000256" key="8">
    <source>
        <dbReference type="ARBA" id="ARBA00023157"/>
    </source>
</evidence>
<evidence type="ECO:0000256" key="1">
    <source>
        <dbReference type="ARBA" id="ARBA00004479"/>
    </source>
</evidence>
<dbReference type="EMBL" id="CAWUFR010000219">
    <property type="protein sequence ID" value="CAK6972988.1"/>
    <property type="molecule type" value="Genomic_DNA"/>
</dbReference>
<gene>
    <name evidence="14" type="ORF">FSCOSCO3_A028191</name>
</gene>
<accession>A0AAV1PN83</accession>
<evidence type="ECO:0000256" key="4">
    <source>
        <dbReference type="ARBA" id="ARBA00022737"/>
    </source>
</evidence>
<feature type="compositionally biased region" description="Low complexity" evidence="11">
    <location>
        <begin position="46"/>
        <end position="68"/>
    </location>
</feature>
<dbReference type="InterPro" id="IPR003599">
    <property type="entry name" value="Ig_sub"/>
</dbReference>
<evidence type="ECO:0000256" key="11">
    <source>
        <dbReference type="SAM" id="MobiDB-lite"/>
    </source>
</evidence>
<keyword evidence="2" id="KW-0812">Transmembrane</keyword>
<dbReference type="SUPFAM" id="SSF48726">
    <property type="entry name" value="Immunoglobulin"/>
    <property type="match status" value="2"/>
</dbReference>
<dbReference type="Proteomes" id="UP001314229">
    <property type="component" value="Unassembled WGS sequence"/>
</dbReference>
<evidence type="ECO:0000313" key="14">
    <source>
        <dbReference type="EMBL" id="CAK6972988.1"/>
    </source>
</evidence>
<keyword evidence="6" id="KW-1133">Transmembrane helix</keyword>
<keyword evidence="9" id="KW-0325">Glycoprotein</keyword>
<keyword evidence="7" id="KW-0472">Membrane</keyword>
<evidence type="ECO:0000256" key="10">
    <source>
        <dbReference type="ARBA" id="ARBA00023319"/>
    </source>
</evidence>
<dbReference type="AlphaFoldDB" id="A0AAV1PN83"/>
<dbReference type="InterPro" id="IPR036179">
    <property type="entry name" value="Ig-like_dom_sf"/>
</dbReference>
<comment type="caution">
    <text evidence="14">The sequence shown here is derived from an EMBL/GenBank/DDBJ whole genome shotgun (WGS) entry which is preliminary data.</text>
</comment>
<dbReference type="InterPro" id="IPR013783">
    <property type="entry name" value="Ig-like_fold"/>
</dbReference>
<dbReference type="InterPro" id="IPR007110">
    <property type="entry name" value="Ig-like_dom"/>
</dbReference>
<keyword evidence="15" id="KW-1185">Reference proteome</keyword>
<organism evidence="14 15">
    <name type="scientific">Scomber scombrus</name>
    <name type="common">Atlantic mackerel</name>
    <name type="synonym">Scomber vernalis</name>
    <dbReference type="NCBI Taxonomy" id="13677"/>
    <lineage>
        <taxon>Eukaryota</taxon>
        <taxon>Metazoa</taxon>
        <taxon>Chordata</taxon>
        <taxon>Craniata</taxon>
        <taxon>Vertebrata</taxon>
        <taxon>Euteleostomi</taxon>
        <taxon>Actinopterygii</taxon>
        <taxon>Neopterygii</taxon>
        <taxon>Teleostei</taxon>
        <taxon>Neoteleostei</taxon>
        <taxon>Acanthomorphata</taxon>
        <taxon>Pelagiaria</taxon>
        <taxon>Scombriformes</taxon>
        <taxon>Scombridae</taxon>
        <taxon>Scomber</taxon>
    </lineage>
</organism>
<evidence type="ECO:0000313" key="15">
    <source>
        <dbReference type="Proteomes" id="UP001314229"/>
    </source>
</evidence>
<feature type="domain" description="Ig-like" evidence="13">
    <location>
        <begin position="258"/>
        <end position="351"/>
    </location>
</feature>
<keyword evidence="8" id="KW-1015">Disulfide bond</keyword>
<dbReference type="SMART" id="SM00409">
    <property type="entry name" value="IG"/>
    <property type="match status" value="2"/>
</dbReference>
<feature type="domain" description="Ig-like" evidence="13">
    <location>
        <begin position="164"/>
        <end position="247"/>
    </location>
</feature>
<keyword evidence="3 12" id="KW-0732">Signal</keyword>
<evidence type="ECO:0000256" key="7">
    <source>
        <dbReference type="ARBA" id="ARBA00023136"/>
    </source>
</evidence>
<evidence type="ECO:0000256" key="3">
    <source>
        <dbReference type="ARBA" id="ARBA00022729"/>
    </source>
</evidence>
<reference evidence="14 15" key="1">
    <citation type="submission" date="2024-01" db="EMBL/GenBank/DDBJ databases">
        <authorList>
            <person name="Alioto T."/>
            <person name="Alioto T."/>
            <person name="Gomez Garrido J."/>
        </authorList>
    </citation>
    <scope>NUCLEOTIDE SEQUENCE [LARGE SCALE GENOMIC DNA]</scope>
</reference>
<sequence length="371" mass="40381">MFASGWPITLLLFCLFDSATSSPVSMYTPAPPLRSHISPPSPIPTIIPSLQSPSRSTPPSTPSFDSNSAETTETSENDHCPLTISPSPLVVRFGDPAKANCSTTNALIVHYIAWESPEGEPLYDQPNVWSVNSMTKWDVTPLCIGMLEINMCHRNLSVIVYKPPDSVSITFANHTGPMFEGRQYTLQCTVLEVAPIGNLTVTFYRGPTKLQRRQSNSTTKEPVNETFTLDINPSKVDDGGLYWCEAELDLGAEGPQPPPVVTSQNITAVVLFGPHLVCPEKMQVIEGGTLSCEVRGNPKPKLVTWFKDGQVVSLPTHSSRKHAGKYTVSVDGQKNLTLEVEVLPGSGTANCCNSHFLLAVLLIQIFICCKP</sequence>
<comment type="subcellular location">
    <subcellularLocation>
        <location evidence="1">Membrane</location>
        <topology evidence="1">Single-pass type I membrane protein</topology>
    </subcellularLocation>
</comment>
<dbReference type="InterPro" id="IPR047012">
    <property type="entry name" value="ICAM_VCAM"/>
</dbReference>
<dbReference type="GO" id="GO:0005886">
    <property type="term" value="C:plasma membrane"/>
    <property type="evidence" value="ECO:0007669"/>
    <property type="project" value="TreeGrafter"/>
</dbReference>
<protein>
    <submittedName>
        <fullName evidence="14">Vascular cell adhesion protein 1-like</fullName>
    </submittedName>
</protein>
<proteinExistence type="predicted"/>